<comment type="caution">
    <text evidence="2">The sequence shown here is derived from an EMBL/GenBank/DDBJ whole genome shotgun (WGS) entry which is preliminary data.</text>
</comment>
<protein>
    <submittedName>
        <fullName evidence="2">Uncharacterized protein</fullName>
    </submittedName>
</protein>
<dbReference type="AlphaFoldDB" id="A0A0R3KPH4"/>
<dbReference type="EMBL" id="LLXZ01000211">
    <property type="protein sequence ID" value="KRQ95204.1"/>
    <property type="molecule type" value="Genomic_DNA"/>
</dbReference>
<evidence type="ECO:0000313" key="2">
    <source>
        <dbReference type="EMBL" id="KRQ95204.1"/>
    </source>
</evidence>
<proteinExistence type="predicted"/>
<evidence type="ECO:0000313" key="3">
    <source>
        <dbReference type="Proteomes" id="UP000050863"/>
    </source>
</evidence>
<organism evidence="2 3">
    <name type="scientific">Bradyrhizobium jicamae</name>
    <dbReference type="NCBI Taxonomy" id="280332"/>
    <lineage>
        <taxon>Bacteria</taxon>
        <taxon>Pseudomonadati</taxon>
        <taxon>Pseudomonadota</taxon>
        <taxon>Alphaproteobacteria</taxon>
        <taxon>Hyphomicrobiales</taxon>
        <taxon>Nitrobacteraceae</taxon>
        <taxon>Bradyrhizobium</taxon>
    </lineage>
</organism>
<dbReference type="Proteomes" id="UP000050863">
    <property type="component" value="Unassembled WGS sequence"/>
</dbReference>
<dbReference type="RefSeq" id="WP_057840135.1">
    <property type="nucleotide sequence ID" value="NZ_LLXZ01000211.1"/>
</dbReference>
<reference evidence="2 3" key="1">
    <citation type="submission" date="2014-03" db="EMBL/GenBank/DDBJ databases">
        <title>Bradyrhizobium valentinum sp. nov., isolated from effective nodules of Lupinus mariae-josephae, a lupine endemic of basic-lime soils in Eastern Spain.</title>
        <authorList>
            <person name="Duran D."/>
            <person name="Rey L."/>
            <person name="Navarro A."/>
            <person name="Busquets A."/>
            <person name="Imperial J."/>
            <person name="Ruiz-Argueso T."/>
        </authorList>
    </citation>
    <scope>NUCLEOTIDE SEQUENCE [LARGE SCALE GENOMIC DNA]</scope>
    <source>
        <strain evidence="2 3">PAC68</strain>
    </source>
</reference>
<sequence length="372" mass="38742">MTISVGSNAASYLSYAGNAYGAGNTASKASPASTDTTDTSAPSSSTSVTLSDEAKAYLARTAAESEQPSIATLTTRARAWFDQQYVALGTSSAMLDGQVAVDFSGQTRATLSVIADNANGQFSTDEVTAATRTLQARFNDAVSPHVVIARHTGDYASLYAAASDYLDQAGSDEKATAAWKDQKQAVLEGLAAARASFGKAPVTGNDADPVRALLDKARTQTSSNTDSSPDALVTNARAMLDAQAGNARDNGKDLVFTGGRQAGQQVDFTDFDNRTLAIMALNADASFSAQEASAAKAELNQRTRSSLVNAFGGDGIRANSLSLLQQYSNMSSEERSVLGFTEDYANRIVANYRTAASIQNNLGSGAGLAAYF</sequence>
<feature type="region of interest" description="Disordered" evidence="1">
    <location>
        <begin position="25"/>
        <end position="47"/>
    </location>
</feature>
<accession>A0A0R3KPH4</accession>
<gene>
    <name evidence="2" type="ORF">CQ12_30135</name>
</gene>
<dbReference type="OrthoDB" id="7180789at2"/>
<evidence type="ECO:0000256" key="1">
    <source>
        <dbReference type="SAM" id="MobiDB-lite"/>
    </source>
</evidence>
<name>A0A0R3KPH4_9BRAD</name>
<keyword evidence="3" id="KW-1185">Reference proteome</keyword>
<dbReference type="STRING" id="280332.CQ12_30135"/>